<sequence>MVLLRYFFPAFLRQDKVSDGYSRLAWLIWLLTLVLMLIWPIPNGQLPFHRNFILVPLFLLQAWLVWRHAPVRAALPLRQIKPVLVLLGILSVWILLTGLLHGQSTRFFLREFNGKWLRVLETGFMGLSLVPLLSAGRRQRACYEVLWALLCVMGLLAVWQLYDIVRLWHHNGGVIPWQFTRLAYSRFELSVYFSTLLIFLFVEIGVRAALGRRESRVGWPALLVLLSLALAAQLSLMTRNATVGVLANMLSVTLLVLLMRAASWGKGRLLAVALLGVVLIGGVATISWKTDSRWASLKQTLPVALDTSHHLAWLDLNRYPYPSMANGQMVDVSAYERISWLKIGSELMLKEPWGQGLRGDNFHLLVAKYYGPTTTTQSHSGMINFALANGIPGMVLWLVILGWLTAIGLHRFYRYRRAAGLCLAIFVMGMTLRGLVDDIWRDHMLEMFFFFCGLLLTLCYADDEPSSEAETRAPAKL</sequence>
<dbReference type="Pfam" id="PF04932">
    <property type="entry name" value="Wzy_C"/>
    <property type="match status" value="1"/>
</dbReference>
<dbReference type="PANTHER" id="PTHR37422">
    <property type="entry name" value="TEICHURONIC ACID BIOSYNTHESIS PROTEIN TUAE"/>
    <property type="match status" value="1"/>
</dbReference>
<dbReference type="PANTHER" id="PTHR37422:SF23">
    <property type="entry name" value="TEICHURONIC ACID BIOSYNTHESIS PROTEIN TUAE"/>
    <property type="match status" value="1"/>
</dbReference>
<keyword evidence="8" id="KW-1185">Reference proteome</keyword>
<keyword evidence="3 5" id="KW-1133">Transmembrane helix</keyword>
<evidence type="ECO:0000256" key="5">
    <source>
        <dbReference type="SAM" id="Phobius"/>
    </source>
</evidence>
<reference evidence="7 8" key="1">
    <citation type="submission" date="2019-03" db="EMBL/GenBank/DDBJ databases">
        <title>Genomic Encyclopedia of Type Strains, Phase III (KMG-III): the genomes of soil and plant-associated and newly described type strains.</title>
        <authorList>
            <person name="Whitman W."/>
        </authorList>
    </citation>
    <scope>NUCLEOTIDE SEQUENCE [LARGE SCALE GENOMIC DNA]</scope>
    <source>
        <strain evidence="7 8">CECT 8976</strain>
    </source>
</reference>
<feature type="transmembrane region" description="Helical" evidence="5">
    <location>
        <begin position="189"/>
        <end position="210"/>
    </location>
</feature>
<organism evidence="7 8">
    <name type="scientific">Paludibacterium purpuratum</name>
    <dbReference type="NCBI Taxonomy" id="1144873"/>
    <lineage>
        <taxon>Bacteria</taxon>
        <taxon>Pseudomonadati</taxon>
        <taxon>Pseudomonadota</taxon>
        <taxon>Betaproteobacteria</taxon>
        <taxon>Neisseriales</taxon>
        <taxon>Chromobacteriaceae</taxon>
        <taxon>Paludibacterium</taxon>
    </lineage>
</organism>
<feature type="transmembrane region" description="Helical" evidence="5">
    <location>
        <begin position="48"/>
        <end position="66"/>
    </location>
</feature>
<dbReference type="Proteomes" id="UP000295611">
    <property type="component" value="Unassembled WGS sequence"/>
</dbReference>
<evidence type="ECO:0000313" key="7">
    <source>
        <dbReference type="EMBL" id="TDR80767.1"/>
    </source>
</evidence>
<accession>A0A4R7BAT0</accession>
<dbReference type="EMBL" id="SNZP01000004">
    <property type="protein sequence ID" value="TDR80767.1"/>
    <property type="molecule type" value="Genomic_DNA"/>
</dbReference>
<proteinExistence type="predicted"/>
<feature type="transmembrane region" description="Helical" evidence="5">
    <location>
        <begin position="242"/>
        <end position="262"/>
    </location>
</feature>
<dbReference type="OrthoDB" id="8592339at2"/>
<dbReference type="RefSeq" id="WP_133679433.1">
    <property type="nucleotide sequence ID" value="NZ_SNZP01000004.1"/>
</dbReference>
<comment type="subcellular location">
    <subcellularLocation>
        <location evidence="1">Membrane</location>
        <topology evidence="1">Multi-pass membrane protein</topology>
    </subcellularLocation>
</comment>
<feature type="transmembrane region" description="Helical" evidence="5">
    <location>
        <begin position="418"/>
        <end position="436"/>
    </location>
</feature>
<gene>
    <name evidence="7" type="ORF">DFP86_104267</name>
</gene>
<feature type="transmembrane region" description="Helical" evidence="5">
    <location>
        <begin position="116"/>
        <end position="133"/>
    </location>
</feature>
<feature type="transmembrane region" description="Helical" evidence="5">
    <location>
        <begin position="217"/>
        <end position="236"/>
    </location>
</feature>
<feature type="transmembrane region" description="Helical" evidence="5">
    <location>
        <begin position="382"/>
        <end position="406"/>
    </location>
</feature>
<dbReference type="AlphaFoldDB" id="A0A4R7BAT0"/>
<feature type="transmembrane region" description="Helical" evidence="5">
    <location>
        <begin position="21"/>
        <end position="42"/>
    </location>
</feature>
<dbReference type="InterPro" id="IPR051533">
    <property type="entry name" value="WaaL-like"/>
</dbReference>
<evidence type="ECO:0000256" key="1">
    <source>
        <dbReference type="ARBA" id="ARBA00004141"/>
    </source>
</evidence>
<feature type="transmembrane region" description="Helical" evidence="5">
    <location>
        <begin position="269"/>
        <end position="288"/>
    </location>
</feature>
<evidence type="ECO:0000256" key="3">
    <source>
        <dbReference type="ARBA" id="ARBA00022989"/>
    </source>
</evidence>
<evidence type="ECO:0000256" key="4">
    <source>
        <dbReference type="ARBA" id="ARBA00023136"/>
    </source>
</evidence>
<name>A0A4R7BAT0_9NEIS</name>
<dbReference type="InterPro" id="IPR007016">
    <property type="entry name" value="O-antigen_ligase-rel_domated"/>
</dbReference>
<comment type="caution">
    <text evidence="7">The sequence shown here is derived from an EMBL/GenBank/DDBJ whole genome shotgun (WGS) entry which is preliminary data.</text>
</comment>
<protein>
    <recommendedName>
        <fullName evidence="6">O-antigen ligase-related domain-containing protein</fullName>
    </recommendedName>
</protein>
<evidence type="ECO:0000256" key="2">
    <source>
        <dbReference type="ARBA" id="ARBA00022692"/>
    </source>
</evidence>
<feature type="transmembrane region" description="Helical" evidence="5">
    <location>
        <begin position="78"/>
        <end position="96"/>
    </location>
</feature>
<feature type="domain" description="O-antigen ligase-related" evidence="6">
    <location>
        <begin position="226"/>
        <end position="398"/>
    </location>
</feature>
<keyword evidence="2 5" id="KW-0812">Transmembrane</keyword>
<evidence type="ECO:0000313" key="8">
    <source>
        <dbReference type="Proteomes" id="UP000295611"/>
    </source>
</evidence>
<keyword evidence="4 5" id="KW-0472">Membrane</keyword>
<feature type="transmembrane region" description="Helical" evidence="5">
    <location>
        <begin position="145"/>
        <end position="162"/>
    </location>
</feature>
<evidence type="ECO:0000259" key="6">
    <source>
        <dbReference type="Pfam" id="PF04932"/>
    </source>
</evidence>
<dbReference type="GO" id="GO:0016020">
    <property type="term" value="C:membrane"/>
    <property type="evidence" value="ECO:0007669"/>
    <property type="project" value="UniProtKB-SubCell"/>
</dbReference>